<evidence type="ECO:0000256" key="5">
    <source>
        <dbReference type="ARBA" id="ARBA00022737"/>
    </source>
</evidence>
<dbReference type="PANTHER" id="PTHR45624">
    <property type="entry name" value="MITOCHONDRIAL BASIC AMINO ACIDS TRANSPORTER-RELATED"/>
    <property type="match status" value="1"/>
</dbReference>
<keyword evidence="5" id="KW-0677">Repeat</keyword>
<organism evidence="9 10">
    <name type="scientific">Exidia glandulosa HHB12029</name>
    <dbReference type="NCBI Taxonomy" id="1314781"/>
    <lineage>
        <taxon>Eukaryota</taxon>
        <taxon>Fungi</taxon>
        <taxon>Dikarya</taxon>
        <taxon>Basidiomycota</taxon>
        <taxon>Agaricomycotina</taxon>
        <taxon>Agaricomycetes</taxon>
        <taxon>Auriculariales</taxon>
        <taxon>Exidiaceae</taxon>
        <taxon>Exidia</taxon>
    </lineage>
</organism>
<comment type="subcellular location">
    <subcellularLocation>
        <location evidence="1">Mitochondrion membrane</location>
        <topology evidence="1">Multi-pass membrane protein</topology>
    </subcellularLocation>
</comment>
<evidence type="ECO:0000256" key="2">
    <source>
        <dbReference type="ARBA" id="ARBA00006375"/>
    </source>
</evidence>
<reference evidence="9 10" key="1">
    <citation type="journal article" date="2016" name="Mol. Biol. Evol.">
        <title>Comparative Genomics of Early-Diverging Mushroom-Forming Fungi Provides Insights into the Origins of Lignocellulose Decay Capabilities.</title>
        <authorList>
            <person name="Nagy L.G."/>
            <person name="Riley R."/>
            <person name="Tritt A."/>
            <person name="Adam C."/>
            <person name="Daum C."/>
            <person name="Floudas D."/>
            <person name="Sun H."/>
            <person name="Yadav J.S."/>
            <person name="Pangilinan J."/>
            <person name="Larsson K.H."/>
            <person name="Matsuura K."/>
            <person name="Barry K."/>
            <person name="Labutti K."/>
            <person name="Kuo R."/>
            <person name="Ohm R.A."/>
            <person name="Bhattacharya S.S."/>
            <person name="Shirouzu T."/>
            <person name="Yoshinaga Y."/>
            <person name="Martin F.M."/>
            <person name="Grigoriev I.V."/>
            <person name="Hibbett D.S."/>
        </authorList>
    </citation>
    <scope>NUCLEOTIDE SEQUENCE [LARGE SCALE GENOMIC DNA]</scope>
    <source>
        <strain evidence="9 10">HHB12029</strain>
    </source>
</reference>
<keyword evidence="7" id="KW-0496">Mitochondrion</keyword>
<evidence type="ECO:0000256" key="4">
    <source>
        <dbReference type="ARBA" id="ARBA00022692"/>
    </source>
</evidence>
<gene>
    <name evidence="9" type="ORF">EXIGLDRAFT_709913</name>
</gene>
<dbReference type="InterPro" id="IPR023395">
    <property type="entry name" value="MCP_dom_sf"/>
</dbReference>
<protein>
    <recommendedName>
        <fullName evidence="11">Mitochondrial carrier</fullName>
    </recommendedName>
</protein>
<evidence type="ECO:0000256" key="6">
    <source>
        <dbReference type="ARBA" id="ARBA00022989"/>
    </source>
</evidence>
<accession>A0A165IFI8</accession>
<evidence type="ECO:0000313" key="10">
    <source>
        <dbReference type="Proteomes" id="UP000077266"/>
    </source>
</evidence>
<evidence type="ECO:0000256" key="8">
    <source>
        <dbReference type="ARBA" id="ARBA00023136"/>
    </source>
</evidence>
<dbReference type="OrthoDB" id="3364892at2759"/>
<keyword evidence="6" id="KW-1133">Transmembrane helix</keyword>
<dbReference type="SUPFAM" id="SSF103506">
    <property type="entry name" value="Mitochondrial carrier"/>
    <property type="match status" value="1"/>
</dbReference>
<dbReference type="GO" id="GO:0031966">
    <property type="term" value="C:mitochondrial membrane"/>
    <property type="evidence" value="ECO:0007669"/>
    <property type="project" value="UniProtKB-SubCell"/>
</dbReference>
<dbReference type="AlphaFoldDB" id="A0A165IFI8"/>
<dbReference type="GO" id="GO:1990575">
    <property type="term" value="P:mitochondrial L-ornithine transmembrane transport"/>
    <property type="evidence" value="ECO:0007669"/>
    <property type="project" value="TreeGrafter"/>
</dbReference>
<evidence type="ECO:0008006" key="11">
    <source>
        <dbReference type="Google" id="ProtNLM"/>
    </source>
</evidence>
<dbReference type="GO" id="GO:0000064">
    <property type="term" value="F:L-ornithine transmembrane transporter activity"/>
    <property type="evidence" value="ECO:0007669"/>
    <property type="project" value="TreeGrafter"/>
</dbReference>
<dbReference type="InterPro" id="IPR050567">
    <property type="entry name" value="Mitochondrial_Carrier"/>
</dbReference>
<sequence length="352" mass="38831">MTAQNVYAAVARTAARGMALYFSRPVRLFRPSKISGWQTLRVRARSDGSSLSPQYVLSLLKSQGFHVISHHFIPPLLVNSALGTILWSSYSLASSELQPRISNSVLASAIAGSIAGATQALAAAPAENVRILLEGGAEHAHWSAVWKSVFRASEDAVSATTGTSQSNLSRNQARHLREWVREIRDTAGHGWHGWRWTVAKDTCGFAAFFAIFEVSRQLAAESRVLVRQWPSERHEKAKQNTERIVYATTLVAGGAVAGLCYELVGRPWDNARHLVRLNQLTPESPPVTVMVLLARKLRDDGVRSFFRDPHALPVAPVYDNALKQRLYTVSRTLARVGPWGIGFLAWEAFGQQ</sequence>
<name>A0A165IFI8_EXIGL</name>
<keyword evidence="4" id="KW-0812">Transmembrane</keyword>
<dbReference type="STRING" id="1314781.A0A165IFI8"/>
<evidence type="ECO:0000256" key="7">
    <source>
        <dbReference type="ARBA" id="ARBA00023128"/>
    </source>
</evidence>
<dbReference type="PANTHER" id="PTHR45624:SF52">
    <property type="entry name" value="MITOCHONDRIAL CARRIER"/>
    <property type="match status" value="1"/>
</dbReference>
<dbReference type="Proteomes" id="UP000077266">
    <property type="component" value="Unassembled WGS sequence"/>
</dbReference>
<evidence type="ECO:0000313" key="9">
    <source>
        <dbReference type="EMBL" id="KZV93333.1"/>
    </source>
</evidence>
<dbReference type="Gene3D" id="1.50.40.10">
    <property type="entry name" value="Mitochondrial carrier domain"/>
    <property type="match status" value="1"/>
</dbReference>
<dbReference type="InParanoid" id="A0A165IFI8"/>
<keyword evidence="3" id="KW-0813">Transport</keyword>
<proteinExistence type="inferred from homology"/>
<evidence type="ECO:0000256" key="1">
    <source>
        <dbReference type="ARBA" id="ARBA00004225"/>
    </source>
</evidence>
<dbReference type="EMBL" id="KV425991">
    <property type="protein sequence ID" value="KZV93333.1"/>
    <property type="molecule type" value="Genomic_DNA"/>
</dbReference>
<keyword evidence="10" id="KW-1185">Reference proteome</keyword>
<evidence type="ECO:0000256" key="3">
    <source>
        <dbReference type="ARBA" id="ARBA00022448"/>
    </source>
</evidence>
<keyword evidence="8" id="KW-0472">Membrane</keyword>
<comment type="similarity">
    <text evidence="2">Belongs to the mitochondrial carrier (TC 2.A.29) family.</text>
</comment>